<name>A0A5M8PXR4_9LECA</name>
<feature type="compositionally biased region" description="Basic and acidic residues" evidence="3">
    <location>
        <begin position="120"/>
        <end position="129"/>
    </location>
</feature>
<keyword evidence="1" id="KW-0853">WD repeat</keyword>
<comment type="caution">
    <text evidence="4">The sequence shown here is derived from an EMBL/GenBank/DDBJ whole genome shotgun (WGS) entry which is preliminary data.</text>
</comment>
<dbReference type="PANTHER" id="PTHR15574:SF40">
    <property type="entry name" value="WD AND TETRATRICOPEPTIDE REPEATS PROTEIN 1"/>
    <property type="match status" value="1"/>
</dbReference>
<protein>
    <recommendedName>
        <fullName evidence="6">WD40/YVTN repeat-like-containing domain</fullName>
    </recommendedName>
</protein>
<accession>A0A5M8PXR4</accession>
<keyword evidence="2" id="KW-0677">Repeat</keyword>
<evidence type="ECO:0000313" key="4">
    <source>
        <dbReference type="EMBL" id="KAA6413752.1"/>
    </source>
</evidence>
<dbReference type="GO" id="GO:0080008">
    <property type="term" value="C:Cul4-RING E3 ubiquitin ligase complex"/>
    <property type="evidence" value="ECO:0007669"/>
    <property type="project" value="TreeGrafter"/>
</dbReference>
<dbReference type="EMBL" id="VXIT01000003">
    <property type="protein sequence ID" value="KAA6413752.1"/>
    <property type="molecule type" value="Genomic_DNA"/>
</dbReference>
<evidence type="ECO:0000256" key="2">
    <source>
        <dbReference type="ARBA" id="ARBA00022737"/>
    </source>
</evidence>
<dbReference type="OrthoDB" id="4869960at2759"/>
<dbReference type="AlphaFoldDB" id="A0A5M8PXR4"/>
<evidence type="ECO:0000256" key="3">
    <source>
        <dbReference type="SAM" id="MobiDB-lite"/>
    </source>
</evidence>
<dbReference type="GO" id="GO:0045717">
    <property type="term" value="P:negative regulation of fatty acid biosynthetic process"/>
    <property type="evidence" value="ECO:0007669"/>
    <property type="project" value="TreeGrafter"/>
</dbReference>
<reference evidence="4 5" key="1">
    <citation type="submission" date="2019-09" db="EMBL/GenBank/DDBJ databases">
        <title>The hologenome of the rock-dwelling lichen Lasallia pustulata.</title>
        <authorList>
            <person name="Greshake Tzovaras B."/>
            <person name="Segers F."/>
            <person name="Bicker A."/>
            <person name="Dal Grande F."/>
            <person name="Otte J."/>
            <person name="Hankeln T."/>
            <person name="Schmitt I."/>
            <person name="Ebersberger I."/>
        </authorList>
    </citation>
    <scope>NUCLEOTIDE SEQUENCE [LARGE SCALE GENOMIC DNA]</scope>
    <source>
        <strain evidence="4">A1-1</strain>
    </source>
</reference>
<gene>
    <name evidence="4" type="ORF">FRX48_02113</name>
</gene>
<feature type="region of interest" description="Disordered" evidence="3">
    <location>
        <begin position="246"/>
        <end position="279"/>
    </location>
</feature>
<organism evidence="4 5">
    <name type="scientific">Lasallia pustulata</name>
    <dbReference type="NCBI Taxonomy" id="136370"/>
    <lineage>
        <taxon>Eukaryota</taxon>
        <taxon>Fungi</taxon>
        <taxon>Dikarya</taxon>
        <taxon>Ascomycota</taxon>
        <taxon>Pezizomycotina</taxon>
        <taxon>Lecanoromycetes</taxon>
        <taxon>OSLEUM clade</taxon>
        <taxon>Umbilicariomycetidae</taxon>
        <taxon>Umbilicariales</taxon>
        <taxon>Umbilicariaceae</taxon>
        <taxon>Lasallia</taxon>
    </lineage>
</organism>
<dbReference type="PANTHER" id="PTHR15574">
    <property type="entry name" value="WD REPEAT DOMAIN-CONTAINING FAMILY"/>
    <property type="match status" value="1"/>
</dbReference>
<evidence type="ECO:0000313" key="5">
    <source>
        <dbReference type="Proteomes" id="UP000324767"/>
    </source>
</evidence>
<dbReference type="InterPro" id="IPR045151">
    <property type="entry name" value="DCAF8"/>
</dbReference>
<dbReference type="GO" id="GO:0005737">
    <property type="term" value="C:cytoplasm"/>
    <property type="evidence" value="ECO:0007669"/>
    <property type="project" value="TreeGrafter"/>
</dbReference>
<sequence length="343" mass="37086">MKFWAFTVGRGLLINAGEGVNLALVDRAFGGLGTSKTHEGRLQQDIDPEEAEEVVDSVTLIRQHEAPRGRTVGGEDPMDIDTNCHSAENNTVQAGGINSDEEVIQMGDLHDEIADRLVERDEQGDRCESDSDNENYNSDLDRGDDDDGEITCEERQFMWQSALERTAATATFKTVKDANFFGLQDEYVVSGSDSGHLFIQPPLEPLIAVSGIDHTIKIFSPDARAQDDARAGINLGVSSTGSSGYPSLGGYVGRRRRGGSGEAATDADRPGLASGKRMQQSYRICSQNDADRRGGMQDAFITWDMFAQLAARLRERQMGGAAAVGADEGEGGTIVLDDNCEIM</sequence>
<feature type="region of interest" description="Disordered" evidence="3">
    <location>
        <begin position="120"/>
        <end position="148"/>
    </location>
</feature>
<evidence type="ECO:0008006" key="6">
    <source>
        <dbReference type="Google" id="ProtNLM"/>
    </source>
</evidence>
<evidence type="ECO:0000256" key="1">
    <source>
        <dbReference type="ARBA" id="ARBA00022574"/>
    </source>
</evidence>
<dbReference type="Proteomes" id="UP000324767">
    <property type="component" value="Unassembled WGS sequence"/>
</dbReference>
<proteinExistence type="predicted"/>